<keyword evidence="7" id="KW-0539">Nucleus</keyword>
<evidence type="ECO:0000256" key="2">
    <source>
        <dbReference type="ARBA" id="ARBA00009285"/>
    </source>
</evidence>
<dbReference type="GO" id="GO:0016973">
    <property type="term" value="P:poly(A)+ mRNA export from nucleus"/>
    <property type="evidence" value="ECO:0007669"/>
    <property type="project" value="TreeGrafter"/>
</dbReference>
<dbReference type="SMART" id="SM00804">
    <property type="entry name" value="TAP_C"/>
    <property type="match status" value="1"/>
</dbReference>
<dbReference type="FunFam" id="1.10.8.10:FF:000018">
    <property type="entry name" value="Nuclear RNA export factor 1"/>
    <property type="match status" value="1"/>
</dbReference>
<keyword evidence="4" id="KW-0433">Leucine-rich repeat</keyword>
<dbReference type="AlphaFoldDB" id="A0A0B7A196"/>
<evidence type="ECO:0000259" key="9">
    <source>
        <dbReference type="PROSITE" id="PS51281"/>
    </source>
</evidence>
<dbReference type="SUPFAM" id="SSF46934">
    <property type="entry name" value="UBA-like"/>
    <property type="match status" value="1"/>
</dbReference>
<evidence type="ECO:0000313" key="10">
    <source>
        <dbReference type="EMBL" id="CEK74352.1"/>
    </source>
</evidence>
<dbReference type="CDD" id="cd14342">
    <property type="entry name" value="UBA_TAP-C"/>
    <property type="match status" value="1"/>
</dbReference>
<gene>
    <name evidence="10" type="primary">ORF90697</name>
</gene>
<keyword evidence="6" id="KW-0509">mRNA transport</keyword>
<evidence type="ECO:0000256" key="3">
    <source>
        <dbReference type="ARBA" id="ARBA00022448"/>
    </source>
</evidence>
<feature type="domain" description="TAP-C" evidence="9">
    <location>
        <begin position="47"/>
        <end position="102"/>
    </location>
</feature>
<dbReference type="InterPro" id="IPR009060">
    <property type="entry name" value="UBA-like_sf"/>
</dbReference>
<dbReference type="Pfam" id="PF03943">
    <property type="entry name" value="TAP_C"/>
    <property type="match status" value="1"/>
</dbReference>
<keyword evidence="8" id="KW-0472">Membrane</keyword>
<reference evidence="10" key="1">
    <citation type="submission" date="2014-12" db="EMBL/GenBank/DDBJ databases">
        <title>Insight into the proteome of Arion vulgaris.</title>
        <authorList>
            <person name="Aradska J."/>
            <person name="Bulat T."/>
            <person name="Smidak R."/>
            <person name="Sarate P."/>
            <person name="Gangsoo J."/>
            <person name="Sialana F."/>
            <person name="Bilban M."/>
            <person name="Lubec G."/>
        </authorList>
    </citation>
    <scope>NUCLEOTIDE SEQUENCE</scope>
    <source>
        <tissue evidence="10">Skin</tissue>
    </source>
</reference>
<dbReference type="EMBL" id="HACG01027487">
    <property type="protein sequence ID" value="CEK74352.1"/>
    <property type="molecule type" value="Transcribed_RNA"/>
</dbReference>
<keyword evidence="8" id="KW-1133">Transmembrane helix</keyword>
<accession>A0A0B7A196</accession>
<keyword evidence="5" id="KW-0677">Repeat</keyword>
<dbReference type="PROSITE" id="PS51281">
    <property type="entry name" value="TAP_C"/>
    <property type="match status" value="1"/>
</dbReference>
<protein>
    <recommendedName>
        <fullName evidence="9">TAP-C domain-containing protein</fullName>
    </recommendedName>
</protein>
<dbReference type="PANTHER" id="PTHR10662:SF22">
    <property type="entry name" value="NUCLEAR RNA EXPORT FACTOR 1"/>
    <property type="match status" value="1"/>
</dbReference>
<evidence type="ECO:0000256" key="4">
    <source>
        <dbReference type="ARBA" id="ARBA00022614"/>
    </source>
</evidence>
<keyword evidence="3" id="KW-0813">Transport</keyword>
<evidence type="ECO:0000256" key="6">
    <source>
        <dbReference type="ARBA" id="ARBA00022816"/>
    </source>
</evidence>
<proteinExistence type="inferred from homology"/>
<feature type="transmembrane region" description="Helical" evidence="8">
    <location>
        <begin position="21"/>
        <end position="45"/>
    </location>
</feature>
<evidence type="ECO:0000256" key="7">
    <source>
        <dbReference type="ARBA" id="ARBA00023242"/>
    </source>
</evidence>
<organism evidence="10">
    <name type="scientific">Arion vulgaris</name>
    <dbReference type="NCBI Taxonomy" id="1028688"/>
    <lineage>
        <taxon>Eukaryota</taxon>
        <taxon>Metazoa</taxon>
        <taxon>Spiralia</taxon>
        <taxon>Lophotrochozoa</taxon>
        <taxon>Mollusca</taxon>
        <taxon>Gastropoda</taxon>
        <taxon>Heterobranchia</taxon>
        <taxon>Euthyneura</taxon>
        <taxon>Panpulmonata</taxon>
        <taxon>Eupulmonata</taxon>
        <taxon>Stylommatophora</taxon>
        <taxon>Helicina</taxon>
        <taxon>Arionoidea</taxon>
        <taxon>Arionidae</taxon>
        <taxon>Arion</taxon>
    </lineage>
</organism>
<evidence type="ECO:0000256" key="8">
    <source>
        <dbReference type="SAM" id="Phobius"/>
    </source>
</evidence>
<evidence type="ECO:0000256" key="1">
    <source>
        <dbReference type="ARBA" id="ARBA00004123"/>
    </source>
</evidence>
<comment type="similarity">
    <text evidence="2">Belongs to the NXF family.</text>
</comment>
<comment type="subcellular location">
    <subcellularLocation>
        <location evidence="1">Nucleus</location>
    </subcellularLocation>
</comment>
<dbReference type="PANTHER" id="PTHR10662">
    <property type="entry name" value="NUCLEAR RNA EXPORT FACTOR"/>
    <property type="match status" value="1"/>
</dbReference>
<keyword evidence="8" id="KW-0812">Transmembrane</keyword>
<dbReference type="InterPro" id="IPR005637">
    <property type="entry name" value="TAP_C_dom"/>
</dbReference>
<dbReference type="GO" id="GO:0003723">
    <property type="term" value="F:RNA binding"/>
    <property type="evidence" value="ECO:0007669"/>
    <property type="project" value="TreeGrafter"/>
</dbReference>
<dbReference type="InterPro" id="IPR030217">
    <property type="entry name" value="NXF_fam"/>
</dbReference>
<name>A0A0B7A196_9EUPU</name>
<sequence>MPAMSKQKVRSKLLLQHRLQVLYQAFKMFLILAHLIVLSSAVPFLTPAQIQMVESFTAQSGMNAQFALKCLQENAWDYQRAGQIFTDLNAQGKIPAEAFAKS</sequence>
<dbReference type="GO" id="GO:0005634">
    <property type="term" value="C:nucleus"/>
    <property type="evidence" value="ECO:0007669"/>
    <property type="project" value="UniProtKB-SubCell"/>
</dbReference>
<evidence type="ECO:0000256" key="5">
    <source>
        <dbReference type="ARBA" id="ARBA00022737"/>
    </source>
</evidence>
<dbReference type="Gene3D" id="1.10.8.10">
    <property type="entry name" value="DNA helicase RuvA subunit, C-terminal domain"/>
    <property type="match status" value="1"/>
</dbReference>